<dbReference type="EMBL" id="CM042012">
    <property type="protein sequence ID" value="KAI3749492.1"/>
    <property type="molecule type" value="Genomic_DNA"/>
</dbReference>
<evidence type="ECO:0000313" key="2">
    <source>
        <dbReference type="Proteomes" id="UP001055811"/>
    </source>
</evidence>
<organism evidence="1 2">
    <name type="scientific">Cichorium intybus</name>
    <name type="common">Chicory</name>
    <dbReference type="NCBI Taxonomy" id="13427"/>
    <lineage>
        <taxon>Eukaryota</taxon>
        <taxon>Viridiplantae</taxon>
        <taxon>Streptophyta</taxon>
        <taxon>Embryophyta</taxon>
        <taxon>Tracheophyta</taxon>
        <taxon>Spermatophyta</taxon>
        <taxon>Magnoliopsida</taxon>
        <taxon>eudicotyledons</taxon>
        <taxon>Gunneridae</taxon>
        <taxon>Pentapetalae</taxon>
        <taxon>asterids</taxon>
        <taxon>campanulids</taxon>
        <taxon>Asterales</taxon>
        <taxon>Asteraceae</taxon>
        <taxon>Cichorioideae</taxon>
        <taxon>Cichorieae</taxon>
        <taxon>Cichoriinae</taxon>
        <taxon>Cichorium</taxon>
    </lineage>
</organism>
<protein>
    <submittedName>
        <fullName evidence="1">Uncharacterized protein</fullName>
    </submittedName>
</protein>
<reference evidence="2" key="1">
    <citation type="journal article" date="2022" name="Mol. Ecol. Resour.">
        <title>The genomes of chicory, endive, great burdock and yacon provide insights into Asteraceae palaeo-polyploidization history and plant inulin production.</title>
        <authorList>
            <person name="Fan W."/>
            <person name="Wang S."/>
            <person name="Wang H."/>
            <person name="Wang A."/>
            <person name="Jiang F."/>
            <person name="Liu H."/>
            <person name="Zhao H."/>
            <person name="Xu D."/>
            <person name="Zhang Y."/>
        </authorList>
    </citation>
    <scope>NUCLEOTIDE SEQUENCE [LARGE SCALE GENOMIC DNA]</scope>
    <source>
        <strain evidence="2">cv. Punajuju</strain>
    </source>
</reference>
<keyword evidence="2" id="KW-1185">Reference proteome</keyword>
<accession>A0ACB9DSF4</accession>
<dbReference type="Proteomes" id="UP001055811">
    <property type="component" value="Linkage Group LG04"/>
</dbReference>
<comment type="caution">
    <text evidence="1">The sequence shown here is derived from an EMBL/GenBank/DDBJ whole genome shotgun (WGS) entry which is preliminary data.</text>
</comment>
<evidence type="ECO:0000313" key="1">
    <source>
        <dbReference type="EMBL" id="KAI3749492.1"/>
    </source>
</evidence>
<proteinExistence type="predicted"/>
<name>A0ACB9DSF4_CICIN</name>
<reference evidence="1 2" key="2">
    <citation type="journal article" date="2022" name="Mol. Ecol. Resour.">
        <title>The genomes of chicory, endive, great burdock and yacon provide insights into Asteraceae paleo-polyploidization history and plant inulin production.</title>
        <authorList>
            <person name="Fan W."/>
            <person name="Wang S."/>
            <person name="Wang H."/>
            <person name="Wang A."/>
            <person name="Jiang F."/>
            <person name="Liu H."/>
            <person name="Zhao H."/>
            <person name="Xu D."/>
            <person name="Zhang Y."/>
        </authorList>
    </citation>
    <scope>NUCLEOTIDE SEQUENCE [LARGE SCALE GENOMIC DNA]</scope>
    <source>
        <strain evidence="2">cv. Punajuju</strain>
        <tissue evidence="1">Leaves</tissue>
    </source>
</reference>
<gene>
    <name evidence="1" type="ORF">L2E82_20105</name>
</gene>
<sequence length="113" mass="12541">MKHILPTVLAAAATTVFHYHHQPPPDTTLLSSPSDTLEPPPKPKLSRESATPFKPLTIALFCLILSYPLFFSLLFCISGLPSSHPRMSQVLFHILQPLPPYWVGDVLWLLSVG</sequence>